<accession>A0A7W4PLC0</accession>
<name>A0A7W4PLC0_9PROT</name>
<dbReference type="SUPFAM" id="SSF52821">
    <property type="entry name" value="Rhodanese/Cell cycle control phosphatase"/>
    <property type="match status" value="2"/>
</dbReference>
<evidence type="ECO:0000313" key="4">
    <source>
        <dbReference type="EMBL" id="MBB2201653.1"/>
    </source>
</evidence>
<dbReference type="Pfam" id="PF00581">
    <property type="entry name" value="Rhodanese"/>
    <property type="match status" value="2"/>
</dbReference>
<dbReference type="InterPro" id="IPR045078">
    <property type="entry name" value="TST/MPST-like"/>
</dbReference>
<dbReference type="PANTHER" id="PTHR11364">
    <property type="entry name" value="THIOSULFATE SULFERTANSFERASE"/>
    <property type="match status" value="1"/>
</dbReference>
<evidence type="ECO:0000259" key="3">
    <source>
        <dbReference type="PROSITE" id="PS50206"/>
    </source>
</evidence>
<dbReference type="CDD" id="cd01449">
    <property type="entry name" value="TST_Repeat_2"/>
    <property type="match status" value="1"/>
</dbReference>
<dbReference type="PANTHER" id="PTHR11364:SF27">
    <property type="entry name" value="SULFURTRANSFERASE"/>
    <property type="match status" value="1"/>
</dbReference>
<evidence type="ECO:0000256" key="1">
    <source>
        <dbReference type="ARBA" id="ARBA00022679"/>
    </source>
</evidence>
<dbReference type="CDD" id="cd01448">
    <property type="entry name" value="TST_Repeat_1"/>
    <property type="match status" value="1"/>
</dbReference>
<dbReference type="SMART" id="SM00450">
    <property type="entry name" value="RHOD"/>
    <property type="match status" value="2"/>
</dbReference>
<feature type="domain" description="Rhodanese" evidence="3">
    <location>
        <begin position="15"/>
        <end position="132"/>
    </location>
</feature>
<dbReference type="Gene3D" id="3.40.250.10">
    <property type="entry name" value="Rhodanese-like domain"/>
    <property type="match status" value="2"/>
</dbReference>
<keyword evidence="5" id="KW-1185">Reference proteome</keyword>
<dbReference type="EMBL" id="JABEQM010000006">
    <property type="protein sequence ID" value="MBB2201653.1"/>
    <property type="molecule type" value="Genomic_DNA"/>
</dbReference>
<dbReference type="InterPro" id="IPR036873">
    <property type="entry name" value="Rhodanese-like_dom_sf"/>
</dbReference>
<feature type="domain" description="Rhodanese" evidence="3">
    <location>
        <begin position="169"/>
        <end position="283"/>
    </location>
</feature>
<evidence type="ECO:0000313" key="5">
    <source>
        <dbReference type="Proteomes" id="UP000578030"/>
    </source>
</evidence>
<dbReference type="GO" id="GO:0004792">
    <property type="term" value="F:thiosulfate-cyanide sulfurtransferase activity"/>
    <property type="evidence" value="ECO:0007669"/>
    <property type="project" value="TreeGrafter"/>
</dbReference>
<keyword evidence="2" id="KW-0677">Repeat</keyword>
<dbReference type="AlphaFoldDB" id="A0A7W4PLC0"/>
<reference evidence="4 5" key="1">
    <citation type="submission" date="2020-04" db="EMBL/GenBank/DDBJ databases">
        <title>Description of novel Gluconacetobacter.</title>
        <authorList>
            <person name="Sombolestani A."/>
        </authorList>
    </citation>
    <scope>NUCLEOTIDE SEQUENCE [LARGE SCALE GENOMIC DNA]</scope>
    <source>
        <strain evidence="4 5">LMG 27802</strain>
    </source>
</reference>
<dbReference type="PROSITE" id="PS50206">
    <property type="entry name" value="RHODANESE_3"/>
    <property type="match status" value="2"/>
</dbReference>
<comment type="caution">
    <text evidence="4">The sequence shown here is derived from an EMBL/GenBank/DDBJ whole genome shotgun (WGS) entry which is preliminary data.</text>
</comment>
<gene>
    <name evidence="4" type="ORF">HLH28_08715</name>
</gene>
<dbReference type="Proteomes" id="UP000578030">
    <property type="component" value="Unassembled WGS sequence"/>
</dbReference>
<dbReference type="InterPro" id="IPR001763">
    <property type="entry name" value="Rhodanese-like_dom"/>
</dbReference>
<proteinExistence type="predicted"/>
<protein>
    <submittedName>
        <fullName evidence="4">Sulfurtransferase</fullName>
    </submittedName>
</protein>
<organism evidence="4 5">
    <name type="scientific">Gluconacetobacter tumulisoli</name>
    <dbReference type="NCBI Taxonomy" id="1286189"/>
    <lineage>
        <taxon>Bacteria</taxon>
        <taxon>Pseudomonadati</taxon>
        <taxon>Pseudomonadota</taxon>
        <taxon>Alphaproteobacteria</taxon>
        <taxon>Acetobacterales</taxon>
        <taxon>Acetobacteraceae</taxon>
        <taxon>Gluconacetobacter</taxon>
    </lineage>
</organism>
<keyword evidence="1 4" id="KW-0808">Transferase</keyword>
<dbReference type="RefSeq" id="WP_182957761.1">
    <property type="nucleotide sequence ID" value="NZ_JABEQM010000006.1"/>
</dbReference>
<evidence type="ECO:0000256" key="2">
    <source>
        <dbReference type="ARBA" id="ARBA00022737"/>
    </source>
</evidence>
<sequence length="292" mass="30689">MHPLISPARLLDGLSSPGLVVLDATLALPGEEFDPVQRFSQASIPGARYFDIELFSDPDSALPHMIPSQARFERLARALGISGDSRIVFYDQGNAASAARAWWLAGLFGLDRVQVLDGGLPAWLRAGGPVQPGPMPGEAGSAETTTATFQAAPRFGRVRGLGDMRDAIGRDDVLILDARSRGRFEGTAPEPRAGLPSGHMPGAASLPYGDLLDESRAFLPCTALRQRFVRAGVTDGRPVVTTCGSGLSASVLSLGLAACGWSLHALYDGSWAEWAATPGVPIETGPGRSEMA</sequence>